<name>L8FXH9_PSED2</name>
<dbReference type="InterPro" id="IPR050360">
    <property type="entry name" value="MFS_Sugar_Transporters"/>
</dbReference>
<protein>
    <recommendedName>
        <fullName evidence="5">Major facilitator superfamily (MFS) profile domain-containing protein</fullName>
    </recommendedName>
</protein>
<sequence length="217" mass="23788">MDEYQKTFGLDGAGPFTGLIFIIYNLGSLAALPFSGFLSDTWGRRLTIFIGCTVILLSPEFRRQQTISQCLLPVGSFWASAPHWLRQLLRSTSLRLLILHTVAFRVACTTIFGGLETLFLDGPPTAATRPSRTAGHGVHPYWFSASCPSSSWPAYISFPSPSWLITHDREEEAAAIFAKYHCDDDTHHPLVSLQVDDSGADGAAPCGESRLGLPRAF</sequence>
<evidence type="ECO:0008006" key="5">
    <source>
        <dbReference type="Google" id="ProtNLM"/>
    </source>
</evidence>
<dbReference type="STRING" id="658429.L8FXH9"/>
<keyword evidence="2" id="KW-0472">Membrane</keyword>
<dbReference type="PANTHER" id="PTHR48022">
    <property type="entry name" value="PLASTIDIC GLUCOSE TRANSPORTER 4"/>
    <property type="match status" value="1"/>
</dbReference>
<dbReference type="PANTHER" id="PTHR48022:SF70">
    <property type="entry name" value="MONOSACCHARIDE TRANSPORTER, PUTATIVE (AFU_ORTHOLOGUE AFUA_5G14540)-RELATED"/>
    <property type="match status" value="1"/>
</dbReference>
<dbReference type="GO" id="GO:0005351">
    <property type="term" value="F:carbohydrate:proton symporter activity"/>
    <property type="evidence" value="ECO:0007669"/>
    <property type="project" value="TreeGrafter"/>
</dbReference>
<dbReference type="InParanoid" id="L8FXH9"/>
<organism evidence="3 4">
    <name type="scientific">Pseudogymnoascus destructans (strain ATCC MYA-4855 / 20631-21)</name>
    <name type="common">Bat white-nose syndrome fungus</name>
    <name type="synonym">Geomyces destructans</name>
    <dbReference type="NCBI Taxonomy" id="658429"/>
    <lineage>
        <taxon>Eukaryota</taxon>
        <taxon>Fungi</taxon>
        <taxon>Dikarya</taxon>
        <taxon>Ascomycota</taxon>
        <taxon>Pezizomycotina</taxon>
        <taxon>Leotiomycetes</taxon>
        <taxon>Thelebolales</taxon>
        <taxon>Thelebolaceae</taxon>
        <taxon>Pseudogymnoascus</taxon>
    </lineage>
</organism>
<keyword evidence="2" id="KW-0812">Transmembrane</keyword>
<dbReference type="OrthoDB" id="6133115at2759"/>
<keyword evidence="2" id="KW-1133">Transmembrane helix</keyword>
<evidence type="ECO:0000256" key="2">
    <source>
        <dbReference type="SAM" id="Phobius"/>
    </source>
</evidence>
<evidence type="ECO:0000313" key="4">
    <source>
        <dbReference type="Proteomes" id="UP000011064"/>
    </source>
</evidence>
<dbReference type="SUPFAM" id="SSF103473">
    <property type="entry name" value="MFS general substrate transporter"/>
    <property type="match status" value="1"/>
</dbReference>
<keyword evidence="4" id="KW-1185">Reference proteome</keyword>
<dbReference type="EMBL" id="GL573396">
    <property type="protein sequence ID" value="ELR05557.1"/>
    <property type="molecule type" value="Genomic_DNA"/>
</dbReference>
<reference evidence="4" key="1">
    <citation type="submission" date="2010-09" db="EMBL/GenBank/DDBJ databases">
        <title>The genome sequence of Geomyces destructans 20631-21.</title>
        <authorList>
            <consortium name="The Broad Institute Genome Sequencing Platform"/>
            <person name="Cuomo C.A."/>
            <person name="Blehert D.S."/>
            <person name="Lorch J.M."/>
            <person name="Young S.K."/>
            <person name="Zeng Q."/>
            <person name="Gargeya S."/>
            <person name="Fitzgerald M."/>
            <person name="Haas B."/>
            <person name="Abouelleil A."/>
            <person name="Alvarado L."/>
            <person name="Arachchi H.M."/>
            <person name="Berlin A."/>
            <person name="Brown A."/>
            <person name="Chapman S.B."/>
            <person name="Chen Z."/>
            <person name="Dunbar C."/>
            <person name="Freedman E."/>
            <person name="Gearin G."/>
            <person name="Gellesch M."/>
            <person name="Goldberg J."/>
            <person name="Griggs A."/>
            <person name="Gujja S."/>
            <person name="Heiman D."/>
            <person name="Howarth C."/>
            <person name="Larson L."/>
            <person name="Lui A."/>
            <person name="MacDonald P.J.P."/>
            <person name="Montmayeur A."/>
            <person name="Murphy C."/>
            <person name="Neiman D."/>
            <person name="Pearson M."/>
            <person name="Priest M."/>
            <person name="Roberts A."/>
            <person name="Saif S."/>
            <person name="Shea T."/>
            <person name="Shenoy N."/>
            <person name="Sisk P."/>
            <person name="Stolte C."/>
            <person name="Sykes S."/>
            <person name="Wortman J."/>
            <person name="Nusbaum C."/>
            <person name="Birren B."/>
        </authorList>
    </citation>
    <scope>NUCLEOTIDE SEQUENCE [LARGE SCALE GENOMIC DNA]</scope>
    <source>
        <strain evidence="4">ATCC MYA-4855 / 20631-21</strain>
    </source>
</reference>
<feature type="transmembrane region" description="Helical" evidence="2">
    <location>
        <begin position="12"/>
        <end position="36"/>
    </location>
</feature>
<dbReference type="GO" id="GO:0016020">
    <property type="term" value="C:membrane"/>
    <property type="evidence" value="ECO:0007669"/>
    <property type="project" value="UniProtKB-SubCell"/>
</dbReference>
<dbReference type="Proteomes" id="UP000011064">
    <property type="component" value="Unassembled WGS sequence"/>
</dbReference>
<dbReference type="VEuPathDB" id="FungiDB:GMDG_07477"/>
<evidence type="ECO:0000256" key="1">
    <source>
        <dbReference type="ARBA" id="ARBA00004141"/>
    </source>
</evidence>
<dbReference type="AlphaFoldDB" id="L8FXH9"/>
<proteinExistence type="predicted"/>
<comment type="subcellular location">
    <subcellularLocation>
        <location evidence="1">Membrane</location>
        <topology evidence="1">Multi-pass membrane protein</topology>
    </subcellularLocation>
</comment>
<gene>
    <name evidence="3" type="ORF">GMDG_07477</name>
</gene>
<dbReference type="HOGENOM" id="CLU_1272772_0_0_1"/>
<dbReference type="InterPro" id="IPR036259">
    <property type="entry name" value="MFS_trans_sf"/>
</dbReference>
<evidence type="ECO:0000313" key="3">
    <source>
        <dbReference type="EMBL" id="ELR05557.1"/>
    </source>
</evidence>
<dbReference type="Gene3D" id="1.20.1250.20">
    <property type="entry name" value="MFS general substrate transporter like domains"/>
    <property type="match status" value="1"/>
</dbReference>
<accession>L8FXH9</accession>